<keyword evidence="2" id="KW-0812">Transmembrane</keyword>
<evidence type="ECO:0000256" key="1">
    <source>
        <dbReference type="SAM" id="MobiDB-lite"/>
    </source>
</evidence>
<accession>A0ABN2KBP1</accession>
<feature type="region of interest" description="Disordered" evidence="1">
    <location>
        <begin position="129"/>
        <end position="241"/>
    </location>
</feature>
<keyword evidence="4" id="KW-1185">Reference proteome</keyword>
<feature type="region of interest" description="Disordered" evidence="1">
    <location>
        <begin position="368"/>
        <end position="388"/>
    </location>
</feature>
<comment type="caution">
    <text evidence="3">The sequence shown here is derived from an EMBL/GenBank/DDBJ whole genome shotgun (WGS) entry which is preliminary data.</text>
</comment>
<gene>
    <name evidence="3" type="ORF">GCM10009681_24010</name>
</gene>
<feature type="compositionally biased region" description="Low complexity" evidence="1">
    <location>
        <begin position="203"/>
        <end position="217"/>
    </location>
</feature>
<feature type="compositionally biased region" description="Polar residues" evidence="1">
    <location>
        <begin position="368"/>
        <end position="379"/>
    </location>
</feature>
<name>A0ABN2KBP1_9ACTN</name>
<evidence type="ECO:0000256" key="2">
    <source>
        <dbReference type="SAM" id="Phobius"/>
    </source>
</evidence>
<feature type="transmembrane region" description="Helical" evidence="2">
    <location>
        <begin position="249"/>
        <end position="272"/>
    </location>
</feature>
<reference evidence="3 4" key="1">
    <citation type="journal article" date="2019" name="Int. J. Syst. Evol. Microbiol.">
        <title>The Global Catalogue of Microorganisms (GCM) 10K type strain sequencing project: providing services to taxonomists for standard genome sequencing and annotation.</title>
        <authorList>
            <consortium name="The Broad Institute Genomics Platform"/>
            <consortium name="The Broad Institute Genome Sequencing Center for Infectious Disease"/>
            <person name="Wu L."/>
            <person name="Ma J."/>
        </authorList>
    </citation>
    <scope>NUCLEOTIDE SEQUENCE [LARGE SCALE GENOMIC DNA]</scope>
    <source>
        <strain evidence="3 4">JCM 13249</strain>
    </source>
</reference>
<evidence type="ECO:0000313" key="3">
    <source>
        <dbReference type="EMBL" id="GAA1752217.1"/>
    </source>
</evidence>
<protein>
    <submittedName>
        <fullName evidence="3">Uncharacterized protein</fullName>
    </submittedName>
</protein>
<keyword evidence="2" id="KW-0472">Membrane</keyword>
<keyword evidence="2" id="KW-1133">Transmembrane helix</keyword>
<feature type="compositionally biased region" description="Pro residues" evidence="1">
    <location>
        <begin position="160"/>
        <end position="202"/>
    </location>
</feature>
<dbReference type="Proteomes" id="UP001500655">
    <property type="component" value="Unassembled WGS sequence"/>
</dbReference>
<dbReference type="EMBL" id="BAAALS010000009">
    <property type="protein sequence ID" value="GAA1752217.1"/>
    <property type="molecule type" value="Genomic_DNA"/>
</dbReference>
<evidence type="ECO:0000313" key="4">
    <source>
        <dbReference type="Proteomes" id="UP001500655"/>
    </source>
</evidence>
<proteinExistence type="predicted"/>
<organism evidence="3 4">
    <name type="scientific">Luedemannella helvata</name>
    <dbReference type="NCBI Taxonomy" id="349315"/>
    <lineage>
        <taxon>Bacteria</taxon>
        <taxon>Bacillati</taxon>
        <taxon>Actinomycetota</taxon>
        <taxon>Actinomycetes</taxon>
        <taxon>Micromonosporales</taxon>
        <taxon>Micromonosporaceae</taxon>
        <taxon>Luedemannella</taxon>
    </lineage>
</organism>
<sequence>MAHGPAPQTCTVTDSLSNPSGDAAEHLRSLVNDFGPRVLDDRTALDNMLPDLFADLPRERRIVEAAAGAGVGGRLTTQVGQGTPVSTAVANVSRILSEEYSLTPSAADWVVGTYARALGLAPADPVPPAAATPGTGADNVWASPDAPLAAPPVHSGPPAQSAPPVHPGPPVHSGPPAQSAPPVPSGPPAYQGPPAPGWPAQPGPASGAPGWPGQAGPVSGGPGWPQQGYQPAYPQPWPPQAPARPRRTWLIVLLIAAPVLALLAGTGAFVAVQTLGKKDPDCVVGVWQLTTETIVYTNPAQTVKYTGKGSMIVTFNEDGTGSMQTDQMEFDLGGGSSYTQTGKITYRWARTGDRIDYTDAVGQVTRTWKTPGQTDQSATEDGGPLTSDTVTCRTAQLSATGGGESTNEDGSKNTFTYRQEFLRQ</sequence>